<keyword evidence="3" id="KW-1185">Reference proteome</keyword>
<dbReference type="Pfam" id="PF13648">
    <property type="entry name" value="Lipocalin_4"/>
    <property type="match status" value="1"/>
</dbReference>
<comment type="caution">
    <text evidence="2">The sequence shown here is derived from an EMBL/GenBank/DDBJ whole genome shotgun (WGS) entry which is preliminary data.</text>
</comment>
<feature type="domain" description="Lipocalin-like" evidence="1">
    <location>
        <begin position="31"/>
        <end position="121"/>
    </location>
</feature>
<dbReference type="EMBL" id="JPRI01000002">
    <property type="protein sequence ID" value="KFF27165.1"/>
    <property type="molecule type" value="Genomic_DNA"/>
</dbReference>
<dbReference type="PROSITE" id="PS51257">
    <property type="entry name" value="PROKAR_LIPOPROTEIN"/>
    <property type="match status" value="1"/>
</dbReference>
<evidence type="ECO:0000259" key="1">
    <source>
        <dbReference type="Pfam" id="PF13648"/>
    </source>
</evidence>
<evidence type="ECO:0000313" key="2">
    <source>
        <dbReference type="EMBL" id="KFF27165.1"/>
    </source>
</evidence>
<reference evidence="2 3" key="1">
    <citation type="submission" date="2014-07" db="EMBL/GenBank/DDBJ databases">
        <title>Genome of Chryseobacterium vrystaatense LMG 22846.</title>
        <authorList>
            <person name="Pipes S.E."/>
            <person name="Stropko S.J."/>
            <person name="Newman J.D."/>
        </authorList>
    </citation>
    <scope>NUCLEOTIDE SEQUENCE [LARGE SCALE GENOMIC DNA]</scope>
    <source>
        <strain evidence="2 3">LMG 22846</strain>
    </source>
</reference>
<organism evidence="2 3">
    <name type="scientific">Chryseobacterium vrystaatense</name>
    <dbReference type="NCBI Taxonomy" id="307480"/>
    <lineage>
        <taxon>Bacteria</taxon>
        <taxon>Pseudomonadati</taxon>
        <taxon>Bacteroidota</taxon>
        <taxon>Flavobacteriia</taxon>
        <taxon>Flavobacteriales</taxon>
        <taxon>Weeksellaceae</taxon>
        <taxon>Chryseobacterium group</taxon>
        <taxon>Chryseobacterium</taxon>
    </lineage>
</organism>
<sequence length="147" mass="17226">MKKLFLPLAVLSIMGCSHHNEDPEDDQRTMLGMWKMSKVEVYKSSTKQTEVHLTTGCDAESTHEFRGTDMTTVNYTKNNNDCIPDETVTRKYTYNQKTQKFWYEGEQDYPYIVSQLTAVNMIFESSVEDFDEDGINDIVRYYFLKIK</sequence>
<dbReference type="InterPro" id="IPR024311">
    <property type="entry name" value="Lipocalin-like"/>
</dbReference>
<dbReference type="Proteomes" id="UP000028719">
    <property type="component" value="Unassembled WGS sequence"/>
</dbReference>
<gene>
    <name evidence="2" type="ORF">IW16_07875</name>
</gene>
<accession>A0ABR4UPX7</accession>
<name>A0ABR4UPX7_9FLAO</name>
<evidence type="ECO:0000313" key="3">
    <source>
        <dbReference type="Proteomes" id="UP000028719"/>
    </source>
</evidence>
<protein>
    <recommendedName>
        <fullName evidence="1">Lipocalin-like domain-containing protein</fullName>
    </recommendedName>
</protein>
<proteinExistence type="predicted"/>
<dbReference type="RefSeq" id="WP_034741738.1">
    <property type="nucleotide sequence ID" value="NZ_JPRI01000002.1"/>
</dbReference>